<proteinExistence type="predicted"/>
<dbReference type="Gene3D" id="3.40.630.10">
    <property type="entry name" value="Zn peptidases"/>
    <property type="match status" value="1"/>
</dbReference>
<organism evidence="2 3">
    <name type="scientific">Pseudonocardia eucalypti</name>
    <dbReference type="NCBI Taxonomy" id="648755"/>
    <lineage>
        <taxon>Bacteria</taxon>
        <taxon>Bacillati</taxon>
        <taxon>Actinomycetota</taxon>
        <taxon>Actinomycetes</taxon>
        <taxon>Pseudonocardiales</taxon>
        <taxon>Pseudonocardiaceae</taxon>
        <taxon>Pseudonocardia</taxon>
    </lineage>
</organism>
<dbReference type="PIRSF" id="PIRSF005962">
    <property type="entry name" value="Pept_M20D_amidohydro"/>
    <property type="match status" value="1"/>
</dbReference>
<dbReference type="Pfam" id="PF07687">
    <property type="entry name" value="M20_dimer"/>
    <property type="match status" value="1"/>
</dbReference>
<keyword evidence="3" id="KW-1185">Reference proteome</keyword>
<protein>
    <submittedName>
        <fullName evidence="2">M20 family metallopeptidase</fullName>
    </submittedName>
</protein>
<accession>A0ABP9PDR5</accession>
<dbReference type="InterPro" id="IPR017439">
    <property type="entry name" value="Amidohydrolase"/>
</dbReference>
<comment type="caution">
    <text evidence="2">The sequence shown here is derived from an EMBL/GenBank/DDBJ whole genome shotgun (WGS) entry which is preliminary data.</text>
</comment>
<dbReference type="SUPFAM" id="SSF55031">
    <property type="entry name" value="Bacterial exopeptidase dimerisation domain"/>
    <property type="match status" value="1"/>
</dbReference>
<dbReference type="NCBIfam" id="TIGR01891">
    <property type="entry name" value="amidohydrolases"/>
    <property type="match status" value="1"/>
</dbReference>
<sequence>MPDHAAPEFPGLRDAAHAVQPRTVALRRSLHRNPELGLRLPLTQAAVLSELSDLPIKTHTGRTCGSVVGVLEGDRPGPTVLLRADMDALPLTEASGLPYASTVDGVMHACGHDTHAAMLASAARLLVDRRSDLAGRVLFMFQPGEEGLHGARYMIDEGLLDASGPAGVPSLAYALHISATMPSGTVQTRPGPLMAAHDSLRVTVHGRGGHASAPHDALDPVPAAAAMVGALQTMLTRRISAHEPAVITVAQLRAGTTGNVIPETAFLEATIRTLSDSTRAYLCEQAQLCCQYTAAAYGCSASVRIDPGYPVTSNDTDAAARIDGLAASVLGPSRVTPMNSPIMGSEDFSYVLARVPGALAFLGGCPPHLDPDSAAPNHSNRVQFDEAAMVDGVAMYAALALDALR</sequence>
<evidence type="ECO:0000259" key="1">
    <source>
        <dbReference type="Pfam" id="PF07687"/>
    </source>
</evidence>
<dbReference type="CDD" id="cd03886">
    <property type="entry name" value="M20_Acy1"/>
    <property type="match status" value="1"/>
</dbReference>
<dbReference type="PANTHER" id="PTHR11014">
    <property type="entry name" value="PEPTIDASE M20 FAMILY MEMBER"/>
    <property type="match status" value="1"/>
</dbReference>
<dbReference type="InterPro" id="IPR036264">
    <property type="entry name" value="Bact_exopeptidase_dim_dom"/>
</dbReference>
<gene>
    <name evidence="2" type="ORF">GCM10023321_02100</name>
</gene>
<dbReference type="Gene3D" id="3.30.70.360">
    <property type="match status" value="1"/>
</dbReference>
<dbReference type="SUPFAM" id="SSF53187">
    <property type="entry name" value="Zn-dependent exopeptidases"/>
    <property type="match status" value="1"/>
</dbReference>
<evidence type="ECO:0000313" key="2">
    <source>
        <dbReference type="EMBL" id="GAA5144957.1"/>
    </source>
</evidence>
<dbReference type="Pfam" id="PF01546">
    <property type="entry name" value="Peptidase_M20"/>
    <property type="match status" value="1"/>
</dbReference>
<feature type="domain" description="Peptidase M20 dimerisation" evidence="1">
    <location>
        <begin position="199"/>
        <end position="288"/>
    </location>
</feature>
<dbReference type="RefSeq" id="WP_185058500.1">
    <property type="nucleotide sequence ID" value="NZ_BAABJP010000001.1"/>
</dbReference>
<dbReference type="Proteomes" id="UP001428817">
    <property type="component" value="Unassembled WGS sequence"/>
</dbReference>
<evidence type="ECO:0000313" key="3">
    <source>
        <dbReference type="Proteomes" id="UP001428817"/>
    </source>
</evidence>
<dbReference type="InterPro" id="IPR002933">
    <property type="entry name" value="Peptidase_M20"/>
</dbReference>
<dbReference type="EMBL" id="BAABJP010000001">
    <property type="protein sequence ID" value="GAA5144957.1"/>
    <property type="molecule type" value="Genomic_DNA"/>
</dbReference>
<dbReference type="InterPro" id="IPR011650">
    <property type="entry name" value="Peptidase_M20_dimer"/>
</dbReference>
<reference evidence="3" key="1">
    <citation type="journal article" date="2019" name="Int. J. Syst. Evol. Microbiol.">
        <title>The Global Catalogue of Microorganisms (GCM) 10K type strain sequencing project: providing services to taxonomists for standard genome sequencing and annotation.</title>
        <authorList>
            <consortium name="The Broad Institute Genomics Platform"/>
            <consortium name="The Broad Institute Genome Sequencing Center for Infectious Disease"/>
            <person name="Wu L."/>
            <person name="Ma J."/>
        </authorList>
    </citation>
    <scope>NUCLEOTIDE SEQUENCE [LARGE SCALE GENOMIC DNA]</scope>
    <source>
        <strain evidence="3">JCM 18303</strain>
    </source>
</reference>
<dbReference type="PANTHER" id="PTHR11014:SF63">
    <property type="entry name" value="METALLOPEPTIDASE, PUTATIVE (AFU_ORTHOLOGUE AFUA_6G09600)-RELATED"/>
    <property type="match status" value="1"/>
</dbReference>
<name>A0ABP9PDR5_9PSEU</name>